<keyword evidence="1 6" id="KW-0378">Hydrolase</keyword>
<dbReference type="Proteomes" id="UP000186309">
    <property type="component" value="Chromosome"/>
</dbReference>
<feature type="binding site" evidence="3">
    <location>
        <position position="159"/>
    </location>
    <ligand>
        <name>substrate</name>
    </ligand>
</feature>
<dbReference type="PRINTS" id="PR01790">
    <property type="entry name" value="SMP30FAMILY"/>
</dbReference>
<dbReference type="InterPro" id="IPR013658">
    <property type="entry name" value="SGL"/>
</dbReference>
<reference evidence="7" key="1">
    <citation type="submission" date="2016-12" db="EMBL/GenBank/DDBJ databases">
        <title>Comparative genomics of four Isosphaeraceae planctomycetes: a common pool of plasmids and glycoside hydrolase genes.</title>
        <authorList>
            <person name="Ivanova A."/>
        </authorList>
    </citation>
    <scope>NUCLEOTIDE SEQUENCE [LARGE SCALE GENOMIC DNA]</scope>
    <source>
        <strain evidence="7">PX4</strain>
    </source>
</reference>
<feature type="active site" description="Proton donor/acceptor" evidence="2">
    <location>
        <position position="270"/>
    </location>
</feature>
<proteinExistence type="predicted"/>
<protein>
    <submittedName>
        <fullName evidence="6">Gluconolactonase</fullName>
        <ecNumber evidence="6">3.1.1.17</ecNumber>
    </submittedName>
</protein>
<dbReference type="InterPro" id="IPR011042">
    <property type="entry name" value="6-blade_b-propeller_TolB-like"/>
</dbReference>
<comment type="cofactor">
    <cofactor evidence="3">
        <name>Zn(2+)</name>
        <dbReference type="ChEBI" id="CHEBI:29105"/>
    </cofactor>
    <text evidence="3">Binds 1 divalent metal cation per subunit.</text>
</comment>
<dbReference type="Gene3D" id="2.120.10.30">
    <property type="entry name" value="TolB, C-terminal domain"/>
    <property type="match status" value="1"/>
</dbReference>
<dbReference type="PANTHER" id="PTHR47572:SF4">
    <property type="entry name" value="LACTONASE DRP35"/>
    <property type="match status" value="1"/>
</dbReference>
<gene>
    <name evidence="6" type="primary">gnl_3</name>
    <name evidence="6" type="ORF">BSF38_04912</name>
</gene>
<name>A0A1U7CWS7_9BACT</name>
<keyword evidence="7" id="KW-1185">Reference proteome</keyword>
<dbReference type="Pfam" id="PF08450">
    <property type="entry name" value="SGL"/>
    <property type="match status" value="1"/>
</dbReference>
<dbReference type="GO" id="GO:0046872">
    <property type="term" value="F:metal ion binding"/>
    <property type="evidence" value="ECO:0007669"/>
    <property type="project" value="UniProtKB-KW"/>
</dbReference>
<dbReference type="STRING" id="1387353.BSF38_04912"/>
<keyword evidence="3" id="KW-0479">Metal-binding</keyword>
<dbReference type="KEGG" id="pbor:BSF38_04912"/>
<dbReference type="InterPro" id="IPR005511">
    <property type="entry name" value="SMP-30"/>
</dbReference>
<feature type="binding site" evidence="3">
    <location>
        <position position="62"/>
    </location>
    <ligand>
        <name>a divalent metal cation</name>
        <dbReference type="ChEBI" id="CHEBI:60240"/>
    </ligand>
</feature>
<evidence type="ECO:0000256" key="3">
    <source>
        <dbReference type="PIRSR" id="PIRSR605511-2"/>
    </source>
</evidence>
<organism evidence="6 7">
    <name type="scientific">Paludisphaera borealis</name>
    <dbReference type="NCBI Taxonomy" id="1387353"/>
    <lineage>
        <taxon>Bacteria</taxon>
        <taxon>Pseudomonadati</taxon>
        <taxon>Planctomycetota</taxon>
        <taxon>Planctomycetia</taxon>
        <taxon>Isosphaerales</taxon>
        <taxon>Isosphaeraceae</taxon>
        <taxon>Paludisphaera</taxon>
    </lineage>
</organism>
<dbReference type="EMBL" id="CP019082">
    <property type="protein sequence ID" value="APW63348.1"/>
    <property type="molecule type" value="Genomic_DNA"/>
</dbReference>
<evidence type="ECO:0000256" key="2">
    <source>
        <dbReference type="PIRSR" id="PIRSR605511-1"/>
    </source>
</evidence>
<evidence type="ECO:0000259" key="5">
    <source>
        <dbReference type="Pfam" id="PF08450"/>
    </source>
</evidence>
<dbReference type="GO" id="GO:0004341">
    <property type="term" value="F:gluconolactonase activity"/>
    <property type="evidence" value="ECO:0007669"/>
    <property type="project" value="UniProtKB-EC"/>
</dbReference>
<feature type="region of interest" description="Disordered" evidence="4">
    <location>
        <begin position="97"/>
        <end position="116"/>
    </location>
</feature>
<evidence type="ECO:0000313" key="6">
    <source>
        <dbReference type="EMBL" id="APW63348.1"/>
    </source>
</evidence>
<evidence type="ECO:0000256" key="4">
    <source>
        <dbReference type="SAM" id="MobiDB-lite"/>
    </source>
</evidence>
<accession>A0A1U7CWS7</accession>
<feature type="binding site" evidence="3">
    <location>
        <position position="270"/>
    </location>
    <ligand>
        <name>a divalent metal cation</name>
        <dbReference type="ChEBI" id="CHEBI:60240"/>
    </ligand>
</feature>
<dbReference type="InterPro" id="IPR051262">
    <property type="entry name" value="SMP-30/CGR1_Lactonase"/>
</dbReference>
<dbReference type="OrthoDB" id="272794at2"/>
<dbReference type="SUPFAM" id="SSF63829">
    <property type="entry name" value="Calcium-dependent phosphotriesterase"/>
    <property type="match status" value="1"/>
</dbReference>
<feature type="domain" description="SMP-30/Gluconolactonase/LRE-like region" evidence="5">
    <location>
        <begin position="60"/>
        <end position="323"/>
    </location>
</feature>
<dbReference type="PANTHER" id="PTHR47572">
    <property type="entry name" value="LIPOPROTEIN-RELATED"/>
    <property type="match status" value="1"/>
</dbReference>
<sequence length="344" mass="36930">MKTRHFAAMAFSAGLLFTGADEARAKDTPTLGKIERLDPKLDAIVPTDGRIERVAEGFDWSEGTVWDAVGSQLLFSDVPLNVVHRWTKGQGTGVLLKPSGYTGSKPRGGEPGSNGLTFDHKGRLVLCQHGDRRIARLVSDGSFATLADRYDGKRFNSPNDGVFKSNGDYYFTDPPYGLLKLNDDPAKEIPFNGVYRVTPDGSVTLLTKELTFPNGIAFSPDEKTLYVANSDPKRAVWTAYPVKEDGTIGEGRVFADVTSKVGKENPGLPDGMKVDVNGNVFATGPGGVFIFSSDGTHLGTLNSGEATGNCAFGEDGSVLYIASDMYIGRVQLKTKGLIPGVRKP</sequence>
<dbReference type="EC" id="3.1.1.17" evidence="6"/>
<evidence type="ECO:0000256" key="1">
    <source>
        <dbReference type="ARBA" id="ARBA00022801"/>
    </source>
</evidence>
<feature type="binding site" evidence="3">
    <location>
        <position position="214"/>
    </location>
    <ligand>
        <name>a divalent metal cation</name>
        <dbReference type="ChEBI" id="CHEBI:60240"/>
    </ligand>
</feature>
<keyword evidence="3" id="KW-0862">Zinc</keyword>
<dbReference type="AlphaFoldDB" id="A0A1U7CWS7"/>
<evidence type="ECO:0000313" key="7">
    <source>
        <dbReference type="Proteomes" id="UP000186309"/>
    </source>
</evidence>
<dbReference type="RefSeq" id="WP_099092026.1">
    <property type="nucleotide sequence ID" value="NZ_CP019082.1"/>
</dbReference>